<accession>A0A3G1B5I2</accession>
<proteinExistence type="predicted"/>
<evidence type="ECO:0000256" key="1">
    <source>
        <dbReference type="SAM" id="Phobius"/>
    </source>
</evidence>
<gene>
    <name evidence="2" type="ORF">SU86_006425</name>
</gene>
<keyword evidence="1" id="KW-0812">Transmembrane</keyword>
<feature type="transmembrane region" description="Helical" evidence="1">
    <location>
        <begin position="53"/>
        <end position="70"/>
    </location>
</feature>
<sequence>MGAHNNVHIPGESWPHFTWLAIEFFITLAVGALSSREIVNIIAKEATPDMQNWYFFGIIAGIILAWYMGIRPLVFKRKILETRY</sequence>
<dbReference type="RefSeq" id="WP_048186690.1">
    <property type="nucleotide sequence ID" value="NZ_CP011097.1"/>
</dbReference>
<keyword evidence="1" id="KW-0472">Membrane</keyword>
<evidence type="ECO:0000313" key="3">
    <source>
        <dbReference type="Proteomes" id="UP000266745"/>
    </source>
</evidence>
<dbReference type="KEGG" id="tah:SU86_006425"/>
<dbReference type="AlphaFoldDB" id="A0A3G1B5I2"/>
<dbReference type="GeneID" id="24874185"/>
<keyword evidence="3" id="KW-1185">Reference proteome</keyword>
<keyword evidence="1" id="KW-1133">Transmembrane helix</keyword>
<evidence type="ECO:0000313" key="2">
    <source>
        <dbReference type="EMBL" id="AJZ76064.1"/>
    </source>
</evidence>
<dbReference type="Proteomes" id="UP000266745">
    <property type="component" value="Chromosome"/>
</dbReference>
<dbReference type="STRING" id="1603555.SU86_006425"/>
<feature type="transmembrane region" description="Helical" evidence="1">
    <location>
        <begin position="16"/>
        <end position="33"/>
    </location>
</feature>
<dbReference type="EMBL" id="CP011097">
    <property type="protein sequence ID" value="AJZ76064.1"/>
    <property type="molecule type" value="Genomic_DNA"/>
</dbReference>
<dbReference type="OrthoDB" id="6896at2157"/>
<protein>
    <submittedName>
        <fullName evidence="2">Uncharacterized protein</fullName>
    </submittedName>
</protein>
<name>A0A3G1B5I2_9ARCH</name>
<organism evidence="2 3">
    <name type="scientific">Candidatus Nitrosotenuis cloacae</name>
    <dbReference type="NCBI Taxonomy" id="1603555"/>
    <lineage>
        <taxon>Archaea</taxon>
        <taxon>Nitrososphaerota</taxon>
        <taxon>Candidatus Nitrosotenuis</taxon>
    </lineage>
</organism>
<reference evidence="2 3" key="1">
    <citation type="journal article" date="2016" name="Sci. Rep.">
        <title>A novel ammonia-oxidizing archaeon from wastewater treatment plant: Its enrichment, physiological and genomic characteristics.</title>
        <authorList>
            <person name="Li Y."/>
            <person name="Ding K."/>
            <person name="Wen X."/>
            <person name="Zhang B."/>
            <person name="Shen B."/>
            <person name="Yang Y."/>
        </authorList>
    </citation>
    <scope>NUCLEOTIDE SEQUENCE [LARGE SCALE GENOMIC DNA]</scope>
    <source>
        <strain evidence="2 3">SAT1</strain>
    </source>
</reference>